<evidence type="ECO:0000256" key="7">
    <source>
        <dbReference type="SAM" id="Phobius"/>
    </source>
</evidence>
<gene>
    <name evidence="9" type="ORF">OGAPHI_000358</name>
</gene>
<organism evidence="9 10">
    <name type="scientific">Ogataea philodendri</name>
    <dbReference type="NCBI Taxonomy" id="1378263"/>
    <lineage>
        <taxon>Eukaryota</taxon>
        <taxon>Fungi</taxon>
        <taxon>Dikarya</taxon>
        <taxon>Ascomycota</taxon>
        <taxon>Saccharomycotina</taxon>
        <taxon>Pichiomycetes</taxon>
        <taxon>Pichiales</taxon>
        <taxon>Pichiaceae</taxon>
        <taxon>Ogataea</taxon>
    </lineage>
</organism>
<evidence type="ECO:0000256" key="6">
    <source>
        <dbReference type="SAM" id="MobiDB-lite"/>
    </source>
</evidence>
<evidence type="ECO:0000313" key="10">
    <source>
        <dbReference type="Proteomes" id="UP000769157"/>
    </source>
</evidence>
<comment type="subcellular location">
    <subcellularLocation>
        <location evidence="1">Membrane</location>
        <topology evidence="1">Multi-pass membrane protein</topology>
    </subcellularLocation>
</comment>
<dbReference type="OrthoDB" id="3900342at2759"/>
<evidence type="ECO:0000256" key="1">
    <source>
        <dbReference type="ARBA" id="ARBA00004141"/>
    </source>
</evidence>
<keyword evidence="10" id="KW-1185">Reference proteome</keyword>
<feature type="region of interest" description="Disordered" evidence="6">
    <location>
        <begin position="1"/>
        <end position="41"/>
    </location>
</feature>
<dbReference type="InterPro" id="IPR004841">
    <property type="entry name" value="AA-permease/SLC12A_dom"/>
</dbReference>
<dbReference type="GO" id="GO:0016020">
    <property type="term" value="C:membrane"/>
    <property type="evidence" value="ECO:0007669"/>
    <property type="project" value="UniProtKB-SubCell"/>
</dbReference>
<feature type="transmembrane region" description="Helical" evidence="7">
    <location>
        <begin position="615"/>
        <end position="633"/>
    </location>
</feature>
<feature type="domain" description="Amino acid permease/ SLC12A" evidence="8">
    <location>
        <begin position="219"/>
        <end position="753"/>
    </location>
</feature>
<feature type="transmembrane region" description="Helical" evidence="7">
    <location>
        <begin position="359"/>
        <end position="378"/>
    </location>
</feature>
<comment type="similarity">
    <text evidence="2">Belongs to the amino acid-polyamine-organocation (APC) superfamily. YAT (TC 2.A.3.10) family.</text>
</comment>
<dbReference type="PANTHER" id="PTHR43341:SF46">
    <property type="entry name" value="SPS-SENSOR COMPONENT SSY1"/>
    <property type="match status" value="1"/>
</dbReference>
<dbReference type="Proteomes" id="UP000769157">
    <property type="component" value="Unassembled WGS sequence"/>
</dbReference>
<dbReference type="EMBL" id="JAEUBE010000055">
    <property type="protein sequence ID" value="KAH3671653.1"/>
    <property type="molecule type" value="Genomic_DNA"/>
</dbReference>
<feature type="transmembrane region" description="Helical" evidence="7">
    <location>
        <begin position="333"/>
        <end position="353"/>
    </location>
</feature>
<keyword evidence="3 7" id="KW-0812">Transmembrane</keyword>
<feature type="transmembrane region" description="Helical" evidence="7">
    <location>
        <begin position="557"/>
        <end position="580"/>
    </location>
</feature>
<dbReference type="Pfam" id="PF00324">
    <property type="entry name" value="AA_permease"/>
    <property type="match status" value="1"/>
</dbReference>
<dbReference type="PANTHER" id="PTHR43341">
    <property type="entry name" value="AMINO ACID PERMEASE"/>
    <property type="match status" value="1"/>
</dbReference>
<dbReference type="Gene3D" id="1.20.1740.10">
    <property type="entry name" value="Amino acid/polyamine transporter I"/>
    <property type="match status" value="1"/>
</dbReference>
<sequence length="792" mass="88234">MPRRPPSVTDDRSSGLFPQLRTPEILDGESLAQSSSSDSDLDSSIINKLASLDRLPKDNLPRFYYTDLYDTYAQPQKSFEESDFQAYDRKIHLEEKIRARLRDTTRRQLPSTHNSDFTNIPIVNVKDTGSFTTVPIDDCVDIEDQAIELQEVDKGRSTLSYADFYDQAEMIVSNEDELDYSFCRIDSPPQKKSAKRKSFFQYFKINTHYRIQRKLHVRHLHQIALGGTLGVGLLLSSGKAFSIAGPLGCLLGFTFAGLIVLATMLSFCEMVTLIPLCGGVSGVASRFVDDALGFALGVAYWVSYCIGFPTEITAASIMLSFYPSLDIPGPNTAGWITLFLVVALAVNLCDIRVYGEVEYYSTLIKVLILVALLIYNCVLNAGGSAPHHEKIGFRYWQHSKSDFANHVIYGPFRPTFDVADTGTGALGGIPGAKGRFCQILVASMVAAYAYVGTEIVIIAGGESRNPRVAIPSATKNIYWRILVFYIVAVFIIGLNIYSGDPRLLRYFTSESHMSEEQRLTSDGLEQAIILMNGGGNCKTTLLNWAGFANGNQSPFVIALQSAGLCSFAAAVNGFLIYFALTAASSQLYASSRTLYYLSIQGKAPKVFSICSKSGVPYMSVLFTGLFSALAYLSVNNNTALVFERLLSVCASTGLIVWSGMCLSFIRFYHALKLRPDIISRDDENYPYKSPFQPYLAYFGMVSSFCLVLVTGFVVFIRGQWSAAYFVSCYGSFFLCIFCYTTYKIFRRTKIHRVDQLDLDSGRREIDRIIWEDEKHYTSNFKEIIKKGLNLLL</sequence>
<keyword evidence="5 7" id="KW-0472">Membrane</keyword>
<feature type="transmembrane region" description="Helical" evidence="7">
    <location>
        <begin position="694"/>
        <end position="716"/>
    </location>
</feature>
<evidence type="ECO:0000256" key="4">
    <source>
        <dbReference type="ARBA" id="ARBA00022989"/>
    </source>
</evidence>
<dbReference type="AlphaFoldDB" id="A0A9P8PG43"/>
<feature type="transmembrane region" description="Helical" evidence="7">
    <location>
        <begin position="722"/>
        <end position="742"/>
    </location>
</feature>
<proteinExistence type="inferred from homology"/>
<evidence type="ECO:0000256" key="3">
    <source>
        <dbReference type="ARBA" id="ARBA00022692"/>
    </source>
</evidence>
<name>A0A9P8PG43_9ASCO</name>
<dbReference type="GeneID" id="70232326"/>
<dbReference type="InterPro" id="IPR050524">
    <property type="entry name" value="APC_YAT"/>
</dbReference>
<evidence type="ECO:0000256" key="5">
    <source>
        <dbReference type="ARBA" id="ARBA00023136"/>
    </source>
</evidence>
<reference evidence="9" key="1">
    <citation type="journal article" date="2021" name="Open Biol.">
        <title>Shared evolutionary footprints suggest mitochondrial oxidative damage underlies multiple complex I losses in fungi.</title>
        <authorList>
            <person name="Schikora-Tamarit M.A."/>
            <person name="Marcet-Houben M."/>
            <person name="Nosek J."/>
            <person name="Gabaldon T."/>
        </authorList>
    </citation>
    <scope>NUCLEOTIDE SEQUENCE</scope>
    <source>
        <strain evidence="9">CBS6075</strain>
    </source>
</reference>
<comment type="caution">
    <text evidence="9">The sequence shown here is derived from an EMBL/GenBank/DDBJ whole genome shotgun (WGS) entry which is preliminary data.</text>
</comment>
<keyword evidence="4 7" id="KW-1133">Transmembrane helix</keyword>
<feature type="transmembrane region" description="Helical" evidence="7">
    <location>
        <begin position="243"/>
        <end position="263"/>
    </location>
</feature>
<protein>
    <recommendedName>
        <fullName evidence="8">Amino acid permease/ SLC12A domain-containing protein</fullName>
    </recommendedName>
</protein>
<feature type="transmembrane region" description="Helical" evidence="7">
    <location>
        <begin position="477"/>
        <end position="497"/>
    </location>
</feature>
<feature type="transmembrane region" description="Helical" evidence="7">
    <location>
        <begin position="300"/>
        <end position="321"/>
    </location>
</feature>
<feature type="transmembrane region" description="Helical" evidence="7">
    <location>
        <begin position="645"/>
        <end position="665"/>
    </location>
</feature>
<evidence type="ECO:0000313" key="9">
    <source>
        <dbReference type="EMBL" id="KAH3671653.1"/>
    </source>
</evidence>
<reference evidence="9" key="2">
    <citation type="submission" date="2021-01" db="EMBL/GenBank/DDBJ databases">
        <authorList>
            <person name="Schikora-Tamarit M.A."/>
        </authorList>
    </citation>
    <scope>NUCLEOTIDE SEQUENCE</scope>
    <source>
        <strain evidence="9">CBS6075</strain>
    </source>
</reference>
<evidence type="ECO:0000256" key="2">
    <source>
        <dbReference type="ARBA" id="ARBA00006983"/>
    </source>
</evidence>
<evidence type="ECO:0000259" key="8">
    <source>
        <dbReference type="Pfam" id="PF00324"/>
    </source>
</evidence>
<dbReference type="GO" id="GO:0015171">
    <property type="term" value="F:amino acid transmembrane transporter activity"/>
    <property type="evidence" value="ECO:0007669"/>
    <property type="project" value="TreeGrafter"/>
</dbReference>
<accession>A0A9P8PG43</accession>
<dbReference type="RefSeq" id="XP_046064829.1">
    <property type="nucleotide sequence ID" value="XM_046204589.1"/>
</dbReference>